<dbReference type="EMBL" id="CABFNB010000079">
    <property type="protein sequence ID" value="VTZ60525.1"/>
    <property type="molecule type" value="Genomic_DNA"/>
</dbReference>
<accession>A0A508WTH5</accession>
<dbReference type="Proteomes" id="UP000507954">
    <property type="component" value="Unassembled WGS sequence"/>
</dbReference>
<protein>
    <submittedName>
        <fullName evidence="1">Uncharacterized protein</fullName>
    </submittedName>
</protein>
<dbReference type="AlphaFoldDB" id="A0A508WTH5"/>
<name>A0A508WTH5_9HYPH</name>
<evidence type="ECO:0000313" key="1">
    <source>
        <dbReference type="EMBL" id="VTZ60525.1"/>
    </source>
</evidence>
<reference evidence="1" key="1">
    <citation type="submission" date="2019-06" db="EMBL/GenBank/DDBJ databases">
        <authorList>
            <person name="Le Quere A."/>
            <person name="Colella S."/>
        </authorList>
    </citation>
    <scope>NUCLEOTIDE SEQUENCE</scope>
    <source>
        <strain evidence="1">EmedicaeMD41</strain>
    </source>
</reference>
<gene>
    <name evidence="1" type="ORF">EMEDMD4_170018</name>
</gene>
<organism evidence="1">
    <name type="scientific">Sinorhizobium medicae</name>
    <dbReference type="NCBI Taxonomy" id="110321"/>
    <lineage>
        <taxon>Bacteria</taxon>
        <taxon>Pseudomonadati</taxon>
        <taxon>Pseudomonadota</taxon>
        <taxon>Alphaproteobacteria</taxon>
        <taxon>Hyphomicrobiales</taxon>
        <taxon>Rhizobiaceae</taxon>
        <taxon>Sinorhizobium/Ensifer group</taxon>
        <taxon>Sinorhizobium</taxon>
    </lineage>
</organism>
<proteinExistence type="predicted"/>
<sequence>MPHVHRSMQPESGERFVFAGDARQTVHITAKAAPVLKQRLTGGAKRDKGQGGFADEVFQLQTRSLRRDPRLFRAHPYSLRIVHGLSRRCRCGGAPFRRHVLVARPGSACGRH</sequence>